<comment type="subcellular location">
    <subcellularLocation>
        <location evidence="1">Host cell membrane</location>
    </subcellularLocation>
</comment>
<keyword evidence="5" id="KW-0175">Coiled coil</keyword>
<evidence type="ECO:0000256" key="3">
    <source>
        <dbReference type="ARBA" id="ARBA00022870"/>
    </source>
</evidence>
<proteinExistence type="predicted"/>
<gene>
    <name evidence="10" type="primary">LOC118238745</name>
</gene>
<dbReference type="InterPro" id="IPR000840">
    <property type="entry name" value="G_retro_matrix"/>
</dbReference>
<evidence type="ECO:0000256" key="6">
    <source>
        <dbReference type="SAM" id="MobiDB-lite"/>
    </source>
</evidence>
<evidence type="ECO:0000256" key="4">
    <source>
        <dbReference type="ARBA" id="ARBA00023136"/>
    </source>
</evidence>
<keyword evidence="2" id="KW-1032">Host cell membrane</keyword>
<evidence type="ECO:0000313" key="10">
    <source>
        <dbReference type="RefSeq" id="XP_035300120.1"/>
    </source>
</evidence>
<evidence type="ECO:0000256" key="2">
    <source>
        <dbReference type="ARBA" id="ARBA00022511"/>
    </source>
</evidence>
<dbReference type="InterPro" id="IPR050462">
    <property type="entry name" value="Retroviral_Gag-Pol_poly"/>
</dbReference>
<dbReference type="SUPFAM" id="SSF47836">
    <property type="entry name" value="Retroviral matrix proteins"/>
    <property type="match status" value="1"/>
</dbReference>
<reference evidence="9" key="2">
    <citation type="journal article" date="2020" name="Biotechnol. Bioeng.">
        <title>Chromosome-scale scaffolds for the Chinese hamster reference genome assembly to facilitate the study of the CHO epigenome.</title>
        <authorList>
            <person name="Hilliard W."/>
            <person name="MacDonald M."/>
            <person name="Lee K.H."/>
        </authorList>
    </citation>
    <scope>NUCLEOTIDE SEQUENCE [LARGE SCALE GENOMIC DNA]</scope>
    <source>
        <strain evidence="9">17A/GY</strain>
    </source>
</reference>
<dbReference type="GO" id="GO:0008270">
    <property type="term" value="F:zinc ion binding"/>
    <property type="evidence" value="ECO:0007669"/>
    <property type="project" value="InterPro"/>
</dbReference>
<dbReference type="SUPFAM" id="SSF57756">
    <property type="entry name" value="Retrovirus zinc finger-like domains"/>
    <property type="match status" value="1"/>
</dbReference>
<dbReference type="Pfam" id="PF02093">
    <property type="entry name" value="Gag_p30"/>
    <property type="match status" value="1"/>
</dbReference>
<dbReference type="Gene3D" id="1.10.150.180">
    <property type="entry name" value="Gamma-retroviral matrix domain"/>
    <property type="match status" value="1"/>
</dbReference>
<evidence type="ECO:0000259" key="8">
    <source>
        <dbReference type="Pfam" id="PF02093"/>
    </source>
</evidence>
<protein>
    <submittedName>
        <fullName evidence="10">Uncharacterized protein LOC118238745</fullName>
    </submittedName>
</protein>
<evidence type="ECO:0000259" key="7">
    <source>
        <dbReference type="Pfam" id="PF01140"/>
    </source>
</evidence>
<dbReference type="SUPFAM" id="SSF47943">
    <property type="entry name" value="Retrovirus capsid protein, N-terminal core domain"/>
    <property type="match status" value="1"/>
</dbReference>
<accession>A0A9J7H0V1</accession>
<dbReference type="InterPro" id="IPR003036">
    <property type="entry name" value="Gag_P30"/>
</dbReference>
<dbReference type="Gene3D" id="1.10.375.10">
    <property type="entry name" value="Human Immunodeficiency Virus Type 1 Capsid Protein"/>
    <property type="match status" value="1"/>
</dbReference>
<dbReference type="OrthoDB" id="9630878at2759"/>
<sequence length="635" mass="71620">MAFCCRAGDEAERLDREEWREKICQQPIWFSDSHGLASSLSVGLGSPFAQTSHNKLTSCFLHQLDWTLSVFGGIVQFVETPRSEGLSFGGPTEIRTPPRLNFTASWSLTLGHWQDVLSRARKESVEIRKKKWRTLCFSEWPALNTGWPRDGTFDLTTILQVKTRVFQPGPWGYPDQVPYIVTWESLSRDPPPWVRPFLPPRLSGPCPTPLPLPAPLIPTPSAPPSTSSLLPLTEPRSPNPRPKAPAVLPNTQEDLLLLDSPPPYPNAEQAASQLPAADQSPPPPSSTTGDPGDPSPPSTRLRSRRDKTLEGPDSSGISQAFPLRSMGEGRYQYWPFSSADLYNWKAHNPPFSQDPQALTGLIESILITHQPTWDDCQQLLGILLTTEERQRVLLEARKNVPGPDGRPTQLPNEIDEVFPLIRPTDWDINTAAGRERHRLYRQTLLAGLKGAGRRPTNLAKVRAVVQGLEETPAGFLERLMEAYRMYTPFDPQAQDREADIIMSFIGQSAPDIRTKLQRLEGLQGYTLRDLVKEAEKIFNKRETPEEKEERLRKLQEDRENVRDKKQNQELAKILATVVQGSEHRPGQTGNLGDKRRTRVERNQCAYCKEKGHWVKHCPKNPRRKPTPILPLEKGD</sequence>
<dbReference type="GO" id="GO:0019068">
    <property type="term" value="P:virion assembly"/>
    <property type="evidence" value="ECO:0007669"/>
    <property type="project" value="InterPro"/>
</dbReference>
<feature type="region of interest" description="Disordered" evidence="6">
    <location>
        <begin position="209"/>
        <end position="321"/>
    </location>
</feature>
<feature type="domain" description="Gamma-retroviral matrix protein" evidence="7">
    <location>
        <begin position="102"/>
        <end position="211"/>
    </location>
</feature>
<keyword evidence="4" id="KW-0472">Membrane</keyword>
<feature type="coiled-coil region" evidence="5">
    <location>
        <begin position="544"/>
        <end position="571"/>
    </location>
</feature>
<dbReference type="InterPro" id="IPR008919">
    <property type="entry name" value="Retrov_capsid_N"/>
</dbReference>
<evidence type="ECO:0000256" key="1">
    <source>
        <dbReference type="ARBA" id="ARBA00004165"/>
    </source>
</evidence>
<dbReference type="InterPro" id="IPR036875">
    <property type="entry name" value="Znf_CCHC_sf"/>
</dbReference>
<evidence type="ECO:0000313" key="9">
    <source>
        <dbReference type="Proteomes" id="UP001108280"/>
    </source>
</evidence>
<dbReference type="InterPro" id="IPR010999">
    <property type="entry name" value="Retrovr_matrix"/>
</dbReference>
<dbReference type="KEGG" id="cge:118238745"/>
<keyword evidence="3" id="KW-1043">Host membrane</keyword>
<feature type="compositionally biased region" description="Low complexity" evidence="6">
    <location>
        <begin position="269"/>
        <end position="279"/>
    </location>
</feature>
<keyword evidence="9" id="KW-1185">Reference proteome</keyword>
<feature type="compositionally biased region" description="Low complexity" evidence="6">
    <location>
        <begin position="224"/>
        <end position="236"/>
    </location>
</feature>
<dbReference type="Gene3D" id="4.10.60.10">
    <property type="entry name" value="Zinc finger, CCHC-type"/>
    <property type="match status" value="1"/>
</dbReference>
<name>A0A9J7H0V1_CRIGR</name>
<dbReference type="InterPro" id="IPR036946">
    <property type="entry name" value="G_retro_matrix_sf"/>
</dbReference>
<feature type="compositionally biased region" description="Pro residues" evidence="6">
    <location>
        <begin position="209"/>
        <end position="223"/>
    </location>
</feature>
<dbReference type="GO" id="GO:0003676">
    <property type="term" value="F:nucleic acid binding"/>
    <property type="evidence" value="ECO:0007669"/>
    <property type="project" value="InterPro"/>
</dbReference>
<reference evidence="10" key="3">
    <citation type="submission" date="2025-08" db="UniProtKB">
        <authorList>
            <consortium name="RefSeq"/>
        </authorList>
    </citation>
    <scope>IDENTIFICATION</scope>
    <source>
        <strain evidence="10">17A/GY</strain>
        <tissue evidence="10">Liver</tissue>
    </source>
</reference>
<organism evidence="9 10">
    <name type="scientific">Cricetulus griseus</name>
    <name type="common">Chinese hamster</name>
    <name type="synonym">Cricetulus barabensis griseus</name>
    <dbReference type="NCBI Taxonomy" id="10029"/>
    <lineage>
        <taxon>Eukaryota</taxon>
        <taxon>Metazoa</taxon>
        <taxon>Chordata</taxon>
        <taxon>Craniata</taxon>
        <taxon>Vertebrata</taxon>
        <taxon>Euteleostomi</taxon>
        <taxon>Mammalia</taxon>
        <taxon>Eutheria</taxon>
        <taxon>Euarchontoglires</taxon>
        <taxon>Glires</taxon>
        <taxon>Rodentia</taxon>
        <taxon>Myomorpha</taxon>
        <taxon>Muroidea</taxon>
        <taxon>Cricetidae</taxon>
        <taxon>Cricetinae</taxon>
        <taxon>Cricetulus</taxon>
    </lineage>
</organism>
<dbReference type="Proteomes" id="UP001108280">
    <property type="component" value="Chromosome 4"/>
</dbReference>
<dbReference type="RefSeq" id="XP_035300120.1">
    <property type="nucleotide sequence ID" value="XM_035444229.1"/>
</dbReference>
<dbReference type="AlphaFoldDB" id="A0A9J7H0V1"/>
<evidence type="ECO:0000256" key="5">
    <source>
        <dbReference type="SAM" id="Coils"/>
    </source>
</evidence>
<reference evidence="9" key="1">
    <citation type="journal article" date="2018" name="Biotechnol. Bioeng.">
        <title>A reference genome of the Chinese hamster based on a hybrid assembly strategy.</title>
        <authorList>
            <person name="Rupp O."/>
            <person name="MacDonald M.L."/>
            <person name="Li S."/>
            <person name="Dhiman H."/>
            <person name="Polson S."/>
            <person name="Griep S."/>
            <person name="Heffner K."/>
            <person name="Hernandez I."/>
            <person name="Brinkrolf K."/>
            <person name="Jadhav V."/>
            <person name="Samoudi M."/>
            <person name="Hao H."/>
            <person name="Kingham B."/>
            <person name="Goesmann A."/>
            <person name="Betenbaugh M.J."/>
            <person name="Lewis N.E."/>
            <person name="Borth N."/>
            <person name="Lee K.H."/>
        </authorList>
    </citation>
    <scope>NUCLEOTIDE SEQUENCE [LARGE SCALE GENOMIC DNA]</scope>
    <source>
        <strain evidence="9">17A/GY</strain>
    </source>
</reference>
<dbReference type="Pfam" id="PF01140">
    <property type="entry name" value="Gag_MA"/>
    <property type="match status" value="1"/>
</dbReference>
<dbReference type="GeneID" id="118238745"/>
<feature type="domain" description="Core shell protein Gag P30" evidence="8">
    <location>
        <begin position="339"/>
        <end position="540"/>
    </location>
</feature>
<dbReference type="PANTHER" id="PTHR33166">
    <property type="entry name" value="GAG_P30 DOMAIN-CONTAINING PROTEIN"/>
    <property type="match status" value="1"/>
</dbReference>